<sequence length="97" mass="11481">KFHCELNFIEQYWGAAKYRYRLTPKTQNIQEMKENIRASLDDIPRICICRYANRSARFIHAYSEGLDGPQAAWANRRYHGHRTLPPEMLRKAMEAVP</sequence>
<reference evidence="1 2" key="1">
    <citation type="journal article" date="2019" name="Nat. Ecol. Evol.">
        <title>Megaphylogeny resolves global patterns of mushroom evolution.</title>
        <authorList>
            <person name="Varga T."/>
            <person name="Krizsan K."/>
            <person name="Foldi C."/>
            <person name="Dima B."/>
            <person name="Sanchez-Garcia M."/>
            <person name="Sanchez-Ramirez S."/>
            <person name="Szollosi G.J."/>
            <person name="Szarkandi J.G."/>
            <person name="Papp V."/>
            <person name="Albert L."/>
            <person name="Andreopoulos W."/>
            <person name="Angelini C."/>
            <person name="Antonin V."/>
            <person name="Barry K.W."/>
            <person name="Bougher N.L."/>
            <person name="Buchanan P."/>
            <person name="Buyck B."/>
            <person name="Bense V."/>
            <person name="Catcheside P."/>
            <person name="Chovatia M."/>
            <person name="Cooper J."/>
            <person name="Damon W."/>
            <person name="Desjardin D."/>
            <person name="Finy P."/>
            <person name="Geml J."/>
            <person name="Haridas S."/>
            <person name="Hughes K."/>
            <person name="Justo A."/>
            <person name="Karasinski D."/>
            <person name="Kautmanova I."/>
            <person name="Kiss B."/>
            <person name="Kocsube S."/>
            <person name="Kotiranta H."/>
            <person name="LaButti K.M."/>
            <person name="Lechner B.E."/>
            <person name="Liimatainen K."/>
            <person name="Lipzen A."/>
            <person name="Lukacs Z."/>
            <person name="Mihaltcheva S."/>
            <person name="Morgado L.N."/>
            <person name="Niskanen T."/>
            <person name="Noordeloos M.E."/>
            <person name="Ohm R.A."/>
            <person name="Ortiz-Santana B."/>
            <person name="Ovrebo C."/>
            <person name="Racz N."/>
            <person name="Riley R."/>
            <person name="Savchenko A."/>
            <person name="Shiryaev A."/>
            <person name="Soop K."/>
            <person name="Spirin V."/>
            <person name="Szebenyi C."/>
            <person name="Tomsovsky M."/>
            <person name="Tulloss R.E."/>
            <person name="Uehling J."/>
            <person name="Grigoriev I.V."/>
            <person name="Vagvolgyi C."/>
            <person name="Papp T."/>
            <person name="Martin F.M."/>
            <person name="Miettinen O."/>
            <person name="Hibbett D.S."/>
            <person name="Nagy L.G."/>
        </authorList>
    </citation>
    <scope>NUCLEOTIDE SEQUENCE [LARGE SCALE GENOMIC DNA]</scope>
    <source>
        <strain evidence="1 2">CBS 962.96</strain>
    </source>
</reference>
<keyword evidence="2" id="KW-1185">Reference proteome</keyword>
<dbReference type="EMBL" id="ML181485">
    <property type="protein sequence ID" value="THU75821.1"/>
    <property type="molecule type" value="Genomic_DNA"/>
</dbReference>
<evidence type="ECO:0008006" key="3">
    <source>
        <dbReference type="Google" id="ProtNLM"/>
    </source>
</evidence>
<feature type="non-terminal residue" evidence="1">
    <location>
        <position position="1"/>
    </location>
</feature>
<accession>A0A4S8KKA8</accession>
<name>A0A4S8KKA8_DENBC</name>
<dbReference type="Proteomes" id="UP000297245">
    <property type="component" value="Unassembled WGS sequence"/>
</dbReference>
<dbReference type="OrthoDB" id="2416294at2759"/>
<organism evidence="1 2">
    <name type="scientific">Dendrothele bispora (strain CBS 962.96)</name>
    <dbReference type="NCBI Taxonomy" id="1314807"/>
    <lineage>
        <taxon>Eukaryota</taxon>
        <taxon>Fungi</taxon>
        <taxon>Dikarya</taxon>
        <taxon>Basidiomycota</taxon>
        <taxon>Agaricomycotina</taxon>
        <taxon>Agaricomycetes</taxon>
        <taxon>Agaricomycetidae</taxon>
        <taxon>Agaricales</taxon>
        <taxon>Agaricales incertae sedis</taxon>
        <taxon>Dendrothele</taxon>
    </lineage>
</organism>
<evidence type="ECO:0000313" key="1">
    <source>
        <dbReference type="EMBL" id="THU75821.1"/>
    </source>
</evidence>
<evidence type="ECO:0000313" key="2">
    <source>
        <dbReference type="Proteomes" id="UP000297245"/>
    </source>
</evidence>
<dbReference type="AlphaFoldDB" id="A0A4S8KKA8"/>
<protein>
    <recommendedName>
        <fullName evidence="3">DDE-1 domain-containing protein</fullName>
    </recommendedName>
</protein>
<proteinExistence type="predicted"/>
<gene>
    <name evidence="1" type="ORF">K435DRAFT_706328</name>
</gene>